<feature type="signal peptide" evidence="1">
    <location>
        <begin position="1"/>
        <end position="22"/>
    </location>
</feature>
<dbReference type="SUPFAM" id="SSF55486">
    <property type="entry name" value="Metalloproteases ('zincins'), catalytic domain"/>
    <property type="match status" value="1"/>
</dbReference>
<dbReference type="GO" id="GO:0008237">
    <property type="term" value="F:metallopeptidase activity"/>
    <property type="evidence" value="ECO:0007669"/>
    <property type="project" value="InterPro"/>
</dbReference>
<evidence type="ECO:0000313" key="3">
    <source>
        <dbReference type="EMBL" id="AWM35713.1"/>
    </source>
</evidence>
<name>A0A2Z3GPI7_9BACT</name>
<evidence type="ECO:0000256" key="1">
    <source>
        <dbReference type="SAM" id="SignalP"/>
    </source>
</evidence>
<dbReference type="GO" id="GO:0003755">
    <property type="term" value="F:peptidyl-prolyl cis-trans isomerase activity"/>
    <property type="evidence" value="ECO:0007669"/>
    <property type="project" value="InterPro"/>
</dbReference>
<gene>
    <name evidence="3" type="ORF">C1280_00865</name>
</gene>
<keyword evidence="1" id="KW-0732">Signal</keyword>
<dbReference type="Gene3D" id="3.40.390.10">
    <property type="entry name" value="Collagenase (Catalytic Domain)"/>
    <property type="match status" value="1"/>
</dbReference>
<proteinExistence type="predicted"/>
<dbReference type="KEGG" id="gog:C1280_00865"/>
<dbReference type="InterPro" id="IPR029000">
    <property type="entry name" value="Cyclophilin-like_dom_sf"/>
</dbReference>
<feature type="chain" id="PRO_5016424662" description="PPIase cyclophilin-type domain-containing protein" evidence="1">
    <location>
        <begin position="23"/>
        <end position="438"/>
    </location>
</feature>
<dbReference type="Proteomes" id="UP000245802">
    <property type="component" value="Chromosome"/>
</dbReference>
<dbReference type="InterPro" id="IPR024079">
    <property type="entry name" value="MetalloPept_cat_dom_sf"/>
</dbReference>
<evidence type="ECO:0000259" key="2">
    <source>
        <dbReference type="Pfam" id="PF00160"/>
    </source>
</evidence>
<evidence type="ECO:0000313" key="4">
    <source>
        <dbReference type="Proteomes" id="UP000245802"/>
    </source>
</evidence>
<dbReference type="EMBL" id="CP025958">
    <property type="protein sequence ID" value="AWM35713.1"/>
    <property type="molecule type" value="Genomic_DNA"/>
</dbReference>
<dbReference type="SUPFAM" id="SSF50891">
    <property type="entry name" value="Cyclophilin-like"/>
    <property type="match status" value="1"/>
</dbReference>
<dbReference type="Pfam" id="PF00160">
    <property type="entry name" value="Pro_isomerase"/>
    <property type="match status" value="1"/>
</dbReference>
<accession>A0A2Z3GPI7</accession>
<dbReference type="AlphaFoldDB" id="A0A2Z3GPI7"/>
<protein>
    <recommendedName>
        <fullName evidence="2">PPIase cyclophilin-type domain-containing protein</fullName>
    </recommendedName>
</protein>
<sequence length="438" mass="47522">MTHPFRCAVVVLLGALAGPAGGAEPGPIPDRVREEWKLDRFYQKYADAGVLVVGSAKVSDHALAEAAWIVDRMLDGRKDILDAMRKNRVRVVVMAATEYTTDVPEHARMKPKLYWDRRARGLGATLANPAVSCGEENLLGYAGDPYPGENIFVHEFAHAIHGTGLSTTDPTFDKRLRAAYQAALDRGLWKNTYAATNHSEYWAEGVQCWFDDNAPPDALHNEVRTRKKLTDYDPALAALCKEVFGDKDWRYQRPAKRKPEDTKHLAGYDPKRAPRFEWRDAPLGARPRATLQTELGDFDVELDARAAPEAAALFLKIALEGGYHSGAFDRATRTGQAPPTGTIGASPNAAWIERTAKGPKVELAASKEKPADGTIALVRGGTAPGAFVVFVGVPPAGGTGDVVPFGKVVKGADVVAKLLAAERDGKLNVGVRRVIRAE</sequence>
<keyword evidence="4" id="KW-1185">Reference proteome</keyword>
<feature type="domain" description="PPIase cyclophilin-type" evidence="2">
    <location>
        <begin position="290"/>
        <end position="425"/>
    </location>
</feature>
<dbReference type="InterPro" id="IPR002130">
    <property type="entry name" value="Cyclophilin-type_PPIase_dom"/>
</dbReference>
<organism evidence="3 4">
    <name type="scientific">Gemmata obscuriglobus</name>
    <dbReference type="NCBI Taxonomy" id="114"/>
    <lineage>
        <taxon>Bacteria</taxon>
        <taxon>Pseudomonadati</taxon>
        <taxon>Planctomycetota</taxon>
        <taxon>Planctomycetia</taxon>
        <taxon>Gemmatales</taxon>
        <taxon>Gemmataceae</taxon>
        <taxon>Gemmata</taxon>
    </lineage>
</organism>
<dbReference type="RefSeq" id="WP_010037178.1">
    <property type="nucleotide sequence ID" value="NZ_CP025958.1"/>
</dbReference>
<dbReference type="OrthoDB" id="9792407at2"/>
<dbReference type="Gene3D" id="2.40.100.10">
    <property type="entry name" value="Cyclophilin-like"/>
    <property type="match status" value="1"/>
</dbReference>
<reference evidence="3 4" key="1">
    <citation type="submission" date="2018-01" db="EMBL/GenBank/DDBJ databases">
        <title>G. obscuriglobus.</title>
        <authorList>
            <person name="Franke J."/>
            <person name="Blomberg W."/>
            <person name="Selmecki A."/>
        </authorList>
    </citation>
    <scope>NUCLEOTIDE SEQUENCE [LARGE SCALE GENOMIC DNA]</scope>
    <source>
        <strain evidence="3 4">DSM 5831</strain>
    </source>
</reference>